<accession>A0AAE7RXV0</accession>
<keyword evidence="5" id="KW-0694">RNA-binding</keyword>
<keyword evidence="3" id="KW-0255">Endonuclease</keyword>
<proteinExistence type="predicted"/>
<dbReference type="SUPFAM" id="SSF54786">
    <property type="entry name" value="YcfA/nrd intein domain"/>
    <property type="match status" value="1"/>
</dbReference>
<dbReference type="KEGG" id="vg:75691978"/>
<evidence type="ECO:0000256" key="3">
    <source>
        <dbReference type="ARBA" id="ARBA00022759"/>
    </source>
</evidence>
<reference evidence="7 8" key="1">
    <citation type="submission" date="2021-04" db="EMBL/GenBank/DDBJ databases">
        <authorList>
            <person name="Shkoporov A.N."/>
            <person name="Stockdale S.R."/>
            <person name="Guerin E."/>
            <person name="Ross R.P."/>
            <person name="Hill C."/>
        </authorList>
    </citation>
    <scope>NUCLEOTIDE SEQUENCE [LARGE SCALE GENOMIC DNA]</scope>
    <source>
        <strain evidence="8">cr18_1</strain>
    </source>
</reference>
<evidence type="ECO:0000256" key="2">
    <source>
        <dbReference type="ARBA" id="ARBA00022722"/>
    </source>
</evidence>
<keyword evidence="1" id="KW-1277">Toxin-antitoxin system</keyword>
<dbReference type="Gene3D" id="3.30.920.30">
    <property type="entry name" value="Hypothetical protein"/>
    <property type="match status" value="1"/>
</dbReference>
<dbReference type="Pfam" id="PF07927">
    <property type="entry name" value="HicA_toxin"/>
    <property type="match status" value="1"/>
</dbReference>
<gene>
    <name evidence="7" type="primary">gp_22769</name>
</gene>
<evidence type="ECO:0000256" key="1">
    <source>
        <dbReference type="ARBA" id="ARBA00022649"/>
    </source>
</evidence>
<evidence type="ECO:0000256" key="6">
    <source>
        <dbReference type="ARBA" id="ARBA00023016"/>
    </source>
</evidence>
<dbReference type="GO" id="GO:0016787">
    <property type="term" value="F:hydrolase activity"/>
    <property type="evidence" value="ECO:0007669"/>
    <property type="project" value="UniProtKB-KW"/>
</dbReference>
<sequence length="145" mass="16578">MKQYTHREFVKIVKANGFHYDRHSGDHAIYLNDKGRYISIPAKLESVIARRLIKENNLELDLKKLKKMDNLPLGAADDPRAPYNEEPYVEVEVLASITYSKSISFQVPKGSTEDEIKALAKDAIFKPHEALGSTWTIDEFEIITE</sequence>
<name>A0AAE7RXV0_9CAUD</name>
<organism evidence="7 8">
    <name type="scientific">uncultured phage cr18_1</name>
    <dbReference type="NCBI Taxonomy" id="2986407"/>
    <lineage>
        <taxon>Viruses</taxon>
        <taxon>Duplodnaviria</taxon>
        <taxon>Heunggongvirae</taxon>
        <taxon>Uroviricota</taxon>
        <taxon>Caudoviricetes</taxon>
        <taxon>Crassvirales</taxon>
        <taxon>Steigviridae</taxon>
        <taxon>Asinivirinae</taxon>
        <taxon>Lebriduvirus</taxon>
        <taxon>Lebriduvirus gastrointestinalis</taxon>
    </lineage>
</organism>
<dbReference type="Proteomes" id="UP000827799">
    <property type="component" value="Segment"/>
</dbReference>
<keyword evidence="6" id="KW-0346">Stress response</keyword>
<dbReference type="GO" id="GO:0004519">
    <property type="term" value="F:endonuclease activity"/>
    <property type="evidence" value="ECO:0007669"/>
    <property type="project" value="UniProtKB-KW"/>
</dbReference>
<keyword evidence="2" id="KW-0540">Nuclease</keyword>
<dbReference type="EMBL" id="MZ130485">
    <property type="protein sequence ID" value="QWM90104.1"/>
    <property type="molecule type" value="Genomic_DNA"/>
</dbReference>
<keyword evidence="8" id="KW-1185">Reference proteome</keyword>
<dbReference type="GeneID" id="75691978"/>
<dbReference type="InterPro" id="IPR012933">
    <property type="entry name" value="HicA_mRNA_interferase"/>
</dbReference>
<evidence type="ECO:0000313" key="7">
    <source>
        <dbReference type="EMBL" id="QWM90104.1"/>
    </source>
</evidence>
<evidence type="ECO:0000256" key="4">
    <source>
        <dbReference type="ARBA" id="ARBA00022801"/>
    </source>
</evidence>
<dbReference type="GO" id="GO:0003729">
    <property type="term" value="F:mRNA binding"/>
    <property type="evidence" value="ECO:0007669"/>
    <property type="project" value="InterPro"/>
</dbReference>
<dbReference type="RefSeq" id="YP_010359676.1">
    <property type="nucleotide sequence ID" value="NC_062775.1"/>
</dbReference>
<protein>
    <submittedName>
        <fullName evidence="7">HicA toxin (mRNAse)</fullName>
    </submittedName>
</protein>
<keyword evidence="4" id="KW-0378">Hydrolase</keyword>
<dbReference type="InterPro" id="IPR038570">
    <property type="entry name" value="HicA_sf"/>
</dbReference>
<evidence type="ECO:0000313" key="8">
    <source>
        <dbReference type="Proteomes" id="UP000827799"/>
    </source>
</evidence>
<evidence type="ECO:0000256" key="5">
    <source>
        <dbReference type="ARBA" id="ARBA00022884"/>
    </source>
</evidence>